<dbReference type="Gene3D" id="1.10.10.10">
    <property type="entry name" value="Winged helix-like DNA-binding domain superfamily/Winged helix DNA-binding domain"/>
    <property type="match status" value="1"/>
</dbReference>
<dbReference type="OrthoDB" id="120743at2"/>
<dbReference type="AlphaFoldDB" id="A0A0L0EXV8"/>
<evidence type="ECO:0000259" key="1">
    <source>
        <dbReference type="Pfam" id="PF03551"/>
    </source>
</evidence>
<feature type="domain" description="Transcription regulator PadR N-terminal" evidence="1">
    <location>
        <begin position="17"/>
        <end position="91"/>
    </location>
</feature>
<dbReference type="InterPro" id="IPR052509">
    <property type="entry name" value="Metal_resp_DNA-bind_regulator"/>
</dbReference>
<dbReference type="Pfam" id="PF03551">
    <property type="entry name" value="PadR"/>
    <property type="match status" value="1"/>
</dbReference>
<dbReference type="PANTHER" id="PTHR33169:SF14">
    <property type="entry name" value="TRANSCRIPTIONAL REGULATOR RV3488"/>
    <property type="match status" value="1"/>
</dbReference>
<sequence>MSEKDKFLGEFEQMTMLALLQLDDEAYGAAIRQLLAEQVNRNVAIGALYSTLERLERKGMVESRLGEATAQRGGRAKRYFKVTAQGHSALKRARQAMDTLWQGLSLRHALCQEGEL</sequence>
<gene>
    <name evidence="2" type="ORF">AC626_00430</name>
</gene>
<dbReference type="EMBL" id="LFZX01000001">
    <property type="protein sequence ID" value="KNC69239.1"/>
    <property type="molecule type" value="Genomic_DNA"/>
</dbReference>
<dbReference type="Proteomes" id="UP000036850">
    <property type="component" value="Unassembled WGS sequence"/>
</dbReference>
<dbReference type="InterPro" id="IPR036390">
    <property type="entry name" value="WH_DNA-bd_sf"/>
</dbReference>
<evidence type="ECO:0000313" key="3">
    <source>
        <dbReference type="Proteomes" id="UP000036850"/>
    </source>
</evidence>
<dbReference type="PATRIC" id="fig|43658.6.peg.96"/>
<protein>
    <submittedName>
        <fullName evidence="2">PadR family transcriptional regulator</fullName>
    </submittedName>
</protein>
<reference evidence="3" key="1">
    <citation type="submission" date="2015-07" db="EMBL/GenBank/DDBJ databases">
        <title>Draft genome sequence of a Pseudoalteromonas rubra strain, OCN096, isolated from Kaneohe Bay, Oahu, Hawaii.</title>
        <authorList>
            <person name="Beurmann S."/>
            <person name="Ushijima B."/>
            <person name="Belcaid M."/>
            <person name="Callahan S.M."/>
            <person name="Aeby G.S."/>
        </authorList>
    </citation>
    <scope>NUCLEOTIDE SEQUENCE [LARGE SCALE GENOMIC DNA]</scope>
    <source>
        <strain evidence="3">OCN096</strain>
    </source>
</reference>
<dbReference type="PANTHER" id="PTHR33169">
    <property type="entry name" value="PADR-FAMILY TRANSCRIPTIONAL REGULATOR"/>
    <property type="match status" value="1"/>
</dbReference>
<accession>A0A0L0EXV8</accession>
<proteinExistence type="predicted"/>
<name>A0A0L0EXV8_9GAMM</name>
<comment type="caution">
    <text evidence="2">The sequence shown here is derived from an EMBL/GenBank/DDBJ whole genome shotgun (WGS) entry which is preliminary data.</text>
</comment>
<dbReference type="InterPro" id="IPR036388">
    <property type="entry name" value="WH-like_DNA-bd_sf"/>
</dbReference>
<organism evidence="2 3">
    <name type="scientific">Pseudoalteromonas rubra</name>
    <dbReference type="NCBI Taxonomy" id="43658"/>
    <lineage>
        <taxon>Bacteria</taxon>
        <taxon>Pseudomonadati</taxon>
        <taxon>Pseudomonadota</taxon>
        <taxon>Gammaproteobacteria</taxon>
        <taxon>Alteromonadales</taxon>
        <taxon>Pseudoalteromonadaceae</taxon>
        <taxon>Pseudoalteromonas</taxon>
    </lineage>
</organism>
<dbReference type="InterPro" id="IPR005149">
    <property type="entry name" value="Tscrpt_reg_PadR_N"/>
</dbReference>
<dbReference type="SUPFAM" id="SSF46785">
    <property type="entry name" value="Winged helix' DNA-binding domain"/>
    <property type="match status" value="1"/>
</dbReference>
<evidence type="ECO:0000313" key="2">
    <source>
        <dbReference type="EMBL" id="KNC69239.1"/>
    </source>
</evidence>